<keyword evidence="4 6" id="KW-0732">Signal</keyword>
<evidence type="ECO:0000256" key="4">
    <source>
        <dbReference type="ARBA" id="ARBA00022729"/>
    </source>
</evidence>
<organism evidence="7 8">
    <name type="scientific">Leptotrombidium deliense</name>
    <dbReference type="NCBI Taxonomy" id="299467"/>
    <lineage>
        <taxon>Eukaryota</taxon>
        <taxon>Metazoa</taxon>
        <taxon>Ecdysozoa</taxon>
        <taxon>Arthropoda</taxon>
        <taxon>Chelicerata</taxon>
        <taxon>Arachnida</taxon>
        <taxon>Acari</taxon>
        <taxon>Acariformes</taxon>
        <taxon>Trombidiformes</taxon>
        <taxon>Prostigmata</taxon>
        <taxon>Anystina</taxon>
        <taxon>Parasitengona</taxon>
        <taxon>Trombiculoidea</taxon>
        <taxon>Trombiculidae</taxon>
        <taxon>Leptotrombidium</taxon>
    </lineage>
</organism>
<keyword evidence="5" id="KW-0325">Glycoprotein</keyword>
<feature type="chain" id="PRO_5019251899" evidence="6">
    <location>
        <begin position="22"/>
        <end position="186"/>
    </location>
</feature>
<evidence type="ECO:0000256" key="3">
    <source>
        <dbReference type="ARBA" id="ARBA00022525"/>
    </source>
</evidence>
<dbReference type="AlphaFoldDB" id="A0A443S7Q8"/>
<dbReference type="InterPro" id="IPR036249">
    <property type="entry name" value="Thioredoxin-like_sf"/>
</dbReference>
<evidence type="ECO:0000256" key="6">
    <source>
        <dbReference type="SAM" id="SignalP"/>
    </source>
</evidence>
<dbReference type="PANTHER" id="PTHR13234:SF8">
    <property type="entry name" value="GAMMA-INTERFERON-INDUCIBLE LYSOSOMAL THIOL REDUCTASE"/>
    <property type="match status" value="1"/>
</dbReference>
<accession>A0A443S7Q8</accession>
<keyword evidence="8" id="KW-1185">Reference proteome</keyword>
<feature type="signal peptide" evidence="6">
    <location>
        <begin position="1"/>
        <end position="21"/>
    </location>
</feature>
<evidence type="ECO:0000256" key="1">
    <source>
        <dbReference type="ARBA" id="ARBA00004613"/>
    </source>
</evidence>
<dbReference type="Proteomes" id="UP000288716">
    <property type="component" value="Unassembled WGS sequence"/>
</dbReference>
<dbReference type="GO" id="GO:0005576">
    <property type="term" value="C:extracellular region"/>
    <property type="evidence" value="ECO:0007669"/>
    <property type="project" value="UniProtKB-SubCell"/>
</dbReference>
<dbReference type="STRING" id="299467.A0A443S7Q8"/>
<keyword evidence="3" id="KW-0964">Secreted</keyword>
<dbReference type="PANTHER" id="PTHR13234">
    <property type="entry name" value="GAMMA-INTERFERON INDUCIBLE LYSOSOMAL THIOL REDUCTASE GILT"/>
    <property type="match status" value="1"/>
</dbReference>
<evidence type="ECO:0000313" key="7">
    <source>
        <dbReference type="EMBL" id="RWS23547.1"/>
    </source>
</evidence>
<protein>
    <submittedName>
        <fullName evidence="7">Gamma-interferon-inducible lysosomal thiol reductase-like protein</fullName>
    </submittedName>
</protein>
<dbReference type="OrthoDB" id="958254at2759"/>
<gene>
    <name evidence="7" type="ORF">B4U80_00189</name>
</gene>
<comment type="caution">
    <text evidence="7">The sequence shown here is derived from an EMBL/GenBank/DDBJ whole genome shotgun (WGS) entry which is preliminary data.</text>
</comment>
<evidence type="ECO:0000256" key="5">
    <source>
        <dbReference type="ARBA" id="ARBA00023180"/>
    </source>
</evidence>
<dbReference type="GO" id="GO:0016671">
    <property type="term" value="F:oxidoreductase activity, acting on a sulfur group of donors, disulfide as acceptor"/>
    <property type="evidence" value="ECO:0007669"/>
    <property type="project" value="InterPro"/>
</dbReference>
<proteinExistence type="inferred from homology"/>
<dbReference type="VEuPathDB" id="VectorBase:LDEU008493"/>
<dbReference type="SUPFAM" id="SSF52833">
    <property type="entry name" value="Thioredoxin-like"/>
    <property type="match status" value="1"/>
</dbReference>
<reference evidence="7 8" key="1">
    <citation type="journal article" date="2018" name="Gigascience">
        <title>Genomes of trombidid mites reveal novel predicted allergens and laterally-transferred genes associated with secondary metabolism.</title>
        <authorList>
            <person name="Dong X."/>
            <person name="Chaisiri K."/>
            <person name="Xia D."/>
            <person name="Armstrong S.D."/>
            <person name="Fang Y."/>
            <person name="Donnelly M.J."/>
            <person name="Kadowaki T."/>
            <person name="McGarry J.W."/>
            <person name="Darby A.C."/>
            <person name="Makepeace B.L."/>
        </authorList>
    </citation>
    <scope>NUCLEOTIDE SEQUENCE [LARGE SCALE GENOMIC DNA]</scope>
    <source>
        <strain evidence="7">UoL-UT</strain>
    </source>
</reference>
<dbReference type="InterPro" id="IPR004911">
    <property type="entry name" value="Interferon-induced_GILT"/>
</dbReference>
<evidence type="ECO:0000313" key="8">
    <source>
        <dbReference type="Proteomes" id="UP000288716"/>
    </source>
</evidence>
<comment type="subcellular location">
    <subcellularLocation>
        <location evidence="1">Secreted</location>
    </subcellularLocation>
</comment>
<sequence length="186" mass="20935">MAALLLLWGILSLFSNNPTNSLVNDDKVTVGLFYETYCPDCKQFVTNQLWPTFQSIGEIMNIDLVPYGFANVHEKLPNGTVTFKCQHGPRECKANMIHACVIHLVNDVKLVMSFVHCMESEKDPVTAARKCCDHSGISYTNINQCFTTQKGIDLLIEAGKRTTQFKPEITEVPWITINSVCFLNDQ</sequence>
<comment type="similarity">
    <text evidence="2">Belongs to the GILT family.</text>
</comment>
<dbReference type="EMBL" id="NCKV01006273">
    <property type="protein sequence ID" value="RWS23547.1"/>
    <property type="molecule type" value="Genomic_DNA"/>
</dbReference>
<dbReference type="Pfam" id="PF03227">
    <property type="entry name" value="GILT"/>
    <property type="match status" value="1"/>
</dbReference>
<evidence type="ECO:0000256" key="2">
    <source>
        <dbReference type="ARBA" id="ARBA00005679"/>
    </source>
</evidence>
<name>A0A443S7Q8_9ACAR</name>